<gene>
    <name evidence="5" type="ORF">AVDCRST_MAG18-3066</name>
</gene>
<protein>
    <recommendedName>
        <fullName evidence="4">Nudix hydrolase domain-containing protein</fullName>
    </recommendedName>
</protein>
<dbReference type="Gene3D" id="3.90.79.10">
    <property type="entry name" value="Nucleoside Triphosphate Pyrophosphohydrolase"/>
    <property type="match status" value="1"/>
</dbReference>
<feature type="domain" description="Nudix hydrolase" evidence="4">
    <location>
        <begin position="21"/>
        <end position="153"/>
    </location>
</feature>
<name>A0A6J4VMU6_9BACT</name>
<reference evidence="5" key="1">
    <citation type="submission" date="2020-02" db="EMBL/GenBank/DDBJ databases">
        <authorList>
            <person name="Meier V. D."/>
        </authorList>
    </citation>
    <scope>NUCLEOTIDE SEQUENCE</scope>
    <source>
        <strain evidence="5">AVDCRST_MAG18</strain>
    </source>
</reference>
<dbReference type="InterPro" id="IPR000086">
    <property type="entry name" value="NUDIX_hydrolase_dom"/>
</dbReference>
<dbReference type="PROSITE" id="PS51462">
    <property type="entry name" value="NUDIX"/>
    <property type="match status" value="1"/>
</dbReference>
<evidence type="ECO:0000259" key="4">
    <source>
        <dbReference type="PROSITE" id="PS51462"/>
    </source>
</evidence>
<dbReference type="Pfam" id="PF00293">
    <property type="entry name" value="NUDIX"/>
    <property type="match status" value="1"/>
</dbReference>
<dbReference type="InterPro" id="IPR020476">
    <property type="entry name" value="Nudix_hydrolase"/>
</dbReference>
<dbReference type="CDD" id="cd02883">
    <property type="entry name" value="NUDIX_Hydrolase"/>
    <property type="match status" value="1"/>
</dbReference>
<comment type="cofactor">
    <cofactor evidence="1">
        <name>Mg(2+)</name>
        <dbReference type="ChEBI" id="CHEBI:18420"/>
    </cofactor>
</comment>
<dbReference type="InterPro" id="IPR020084">
    <property type="entry name" value="NUDIX_hydrolase_CS"/>
</dbReference>
<comment type="similarity">
    <text evidence="3">Belongs to the Nudix hydrolase family.</text>
</comment>
<proteinExistence type="inferred from homology"/>
<accession>A0A6J4VMU6</accession>
<keyword evidence="2 3" id="KW-0378">Hydrolase</keyword>
<dbReference type="AlphaFoldDB" id="A0A6J4VMU6"/>
<evidence type="ECO:0000256" key="1">
    <source>
        <dbReference type="ARBA" id="ARBA00001946"/>
    </source>
</evidence>
<organism evidence="5">
    <name type="scientific">uncultured Thermomicrobiales bacterium</name>
    <dbReference type="NCBI Taxonomy" id="1645740"/>
    <lineage>
        <taxon>Bacteria</taxon>
        <taxon>Pseudomonadati</taxon>
        <taxon>Thermomicrobiota</taxon>
        <taxon>Thermomicrobia</taxon>
        <taxon>Thermomicrobiales</taxon>
        <taxon>environmental samples</taxon>
    </lineage>
</organism>
<dbReference type="PRINTS" id="PR00502">
    <property type="entry name" value="NUDIXFAMILY"/>
</dbReference>
<dbReference type="EMBL" id="CADCWN010000232">
    <property type="protein sequence ID" value="CAA9580579.1"/>
    <property type="molecule type" value="Genomic_DNA"/>
</dbReference>
<dbReference type="PROSITE" id="PS00893">
    <property type="entry name" value="NUDIX_BOX"/>
    <property type="match status" value="1"/>
</dbReference>
<dbReference type="PANTHER" id="PTHR43046">
    <property type="entry name" value="GDP-MANNOSE MANNOSYL HYDROLASE"/>
    <property type="match status" value="1"/>
</dbReference>
<sequence>MMVVATTLLGWRKLVPMDTLIPRRSAYGLVIDGDRLLLVNTRSTGKWSFPGGRCEAGETDAETAIREIREETGVVVAVGDLLVEVENYWYDDTTGEAYQQRGVFFRCRPLTTTLVEDGNPDEQDEAERPTWVPLAQLVPDDFQGFWGEIFRLL</sequence>
<dbReference type="GO" id="GO:0016787">
    <property type="term" value="F:hydrolase activity"/>
    <property type="evidence" value="ECO:0007669"/>
    <property type="project" value="UniProtKB-KW"/>
</dbReference>
<evidence type="ECO:0000256" key="3">
    <source>
        <dbReference type="RuleBase" id="RU003476"/>
    </source>
</evidence>
<evidence type="ECO:0000256" key="2">
    <source>
        <dbReference type="ARBA" id="ARBA00022801"/>
    </source>
</evidence>
<dbReference type="InterPro" id="IPR015797">
    <property type="entry name" value="NUDIX_hydrolase-like_dom_sf"/>
</dbReference>
<evidence type="ECO:0000313" key="5">
    <source>
        <dbReference type="EMBL" id="CAA9580579.1"/>
    </source>
</evidence>
<dbReference type="PANTHER" id="PTHR43046:SF14">
    <property type="entry name" value="MUTT_NUDIX FAMILY PROTEIN"/>
    <property type="match status" value="1"/>
</dbReference>
<dbReference type="SUPFAM" id="SSF55811">
    <property type="entry name" value="Nudix"/>
    <property type="match status" value="1"/>
</dbReference>